<dbReference type="InterPro" id="IPR036388">
    <property type="entry name" value="WH-like_DNA-bd_sf"/>
</dbReference>
<reference evidence="5 6" key="1">
    <citation type="submission" date="2015-02" db="EMBL/GenBank/DDBJ databases">
        <title>Draft genome sequences of ten Microbacterium spp. with emphasis on heavy metal contaminated environments.</title>
        <authorList>
            <person name="Corretto E."/>
        </authorList>
    </citation>
    <scope>NUCLEOTIDE SEQUENCE [LARGE SCALE GENOMIC DNA]</scope>
    <source>
        <strain evidence="5 6">DSM 8608</strain>
    </source>
</reference>
<evidence type="ECO:0000259" key="4">
    <source>
        <dbReference type="PROSITE" id="PS51078"/>
    </source>
</evidence>
<keyword evidence="2" id="KW-0238">DNA-binding</keyword>
<name>A0A0M2HJE0_MICTR</name>
<dbReference type="InterPro" id="IPR050707">
    <property type="entry name" value="HTH_MetabolicPath_Reg"/>
</dbReference>
<evidence type="ECO:0000256" key="2">
    <source>
        <dbReference type="ARBA" id="ARBA00023125"/>
    </source>
</evidence>
<evidence type="ECO:0000313" key="5">
    <source>
        <dbReference type="EMBL" id="KJL44478.1"/>
    </source>
</evidence>
<dbReference type="OrthoDB" id="4919685at2"/>
<dbReference type="AlphaFoldDB" id="A0A0M2HJE0"/>
<keyword evidence="1" id="KW-0805">Transcription regulation</keyword>
<protein>
    <submittedName>
        <fullName evidence="5">Transcriptional regulator KdgR</fullName>
    </submittedName>
</protein>
<dbReference type="GO" id="GO:0003677">
    <property type="term" value="F:DNA binding"/>
    <property type="evidence" value="ECO:0007669"/>
    <property type="project" value="UniProtKB-KW"/>
</dbReference>
<accession>A0A0M2HJE0</accession>
<feature type="domain" description="IclR-ED" evidence="4">
    <location>
        <begin position="63"/>
        <end position="249"/>
    </location>
</feature>
<proteinExistence type="predicted"/>
<dbReference type="Gene3D" id="1.10.10.10">
    <property type="entry name" value="Winged helix-like DNA-binding domain superfamily/Winged helix DNA-binding domain"/>
    <property type="match status" value="1"/>
</dbReference>
<keyword evidence="6" id="KW-1185">Reference proteome</keyword>
<evidence type="ECO:0000256" key="3">
    <source>
        <dbReference type="ARBA" id="ARBA00023163"/>
    </source>
</evidence>
<sequence>MSAPSSLLQGLALLDAAVAQERSGRQGHNASRLAETTGIERSRVSRLTRELRDLGYLDRDNAAVLKAGDGFFRAAGALSRPWLRAARESLRVLASTLGVPAQLVAAEGPGAILLRSEKGPGVSADYLRPGILTPIWCTGPGRALLWDHTRDDLEALLADVQFVGVGGPGAARSVDQLQQLLERDRDLGMVDAREEYVEGVRDFALPIRDQRGIVVSIGISSGAISERRTREAQSALRDACARLSRLIQEP</sequence>
<dbReference type="PATRIC" id="fig|69370.6.peg.900"/>
<dbReference type="Gene3D" id="3.30.450.40">
    <property type="match status" value="1"/>
</dbReference>
<dbReference type="InterPro" id="IPR014757">
    <property type="entry name" value="Tscrpt_reg_IclR_C"/>
</dbReference>
<dbReference type="Proteomes" id="UP000034098">
    <property type="component" value="Unassembled WGS sequence"/>
</dbReference>
<dbReference type="PROSITE" id="PS51078">
    <property type="entry name" value="ICLR_ED"/>
    <property type="match status" value="1"/>
</dbReference>
<gene>
    <name evidence="5" type="primary">kdgR_1</name>
    <name evidence="5" type="ORF">RS82_00872</name>
</gene>
<dbReference type="SUPFAM" id="SSF55781">
    <property type="entry name" value="GAF domain-like"/>
    <property type="match status" value="1"/>
</dbReference>
<evidence type="ECO:0000256" key="1">
    <source>
        <dbReference type="ARBA" id="ARBA00023015"/>
    </source>
</evidence>
<dbReference type="RefSeq" id="WP_045297145.1">
    <property type="nucleotide sequence ID" value="NZ_JYJA01000026.1"/>
</dbReference>
<evidence type="ECO:0000313" key="6">
    <source>
        <dbReference type="Proteomes" id="UP000034098"/>
    </source>
</evidence>
<comment type="caution">
    <text evidence="5">The sequence shown here is derived from an EMBL/GenBank/DDBJ whole genome shotgun (WGS) entry which is preliminary data.</text>
</comment>
<dbReference type="EMBL" id="JYJA01000026">
    <property type="protein sequence ID" value="KJL44478.1"/>
    <property type="molecule type" value="Genomic_DNA"/>
</dbReference>
<dbReference type="GO" id="GO:0003700">
    <property type="term" value="F:DNA-binding transcription factor activity"/>
    <property type="evidence" value="ECO:0007669"/>
    <property type="project" value="TreeGrafter"/>
</dbReference>
<dbReference type="GO" id="GO:0045892">
    <property type="term" value="P:negative regulation of DNA-templated transcription"/>
    <property type="evidence" value="ECO:0007669"/>
    <property type="project" value="TreeGrafter"/>
</dbReference>
<dbReference type="Pfam" id="PF01614">
    <property type="entry name" value="IclR_C"/>
    <property type="match status" value="1"/>
</dbReference>
<keyword evidence="3" id="KW-0804">Transcription</keyword>
<organism evidence="5 6">
    <name type="scientific">Microbacterium trichothecenolyticum</name>
    <name type="common">Aureobacterium trichothecenolyticum</name>
    <dbReference type="NCBI Taxonomy" id="69370"/>
    <lineage>
        <taxon>Bacteria</taxon>
        <taxon>Bacillati</taxon>
        <taxon>Actinomycetota</taxon>
        <taxon>Actinomycetes</taxon>
        <taxon>Micrococcales</taxon>
        <taxon>Microbacteriaceae</taxon>
        <taxon>Microbacterium</taxon>
    </lineage>
</organism>
<dbReference type="InterPro" id="IPR005471">
    <property type="entry name" value="Tscrpt_reg_IclR_N"/>
</dbReference>
<dbReference type="InterPro" id="IPR029016">
    <property type="entry name" value="GAF-like_dom_sf"/>
</dbReference>
<dbReference type="Pfam" id="PF09339">
    <property type="entry name" value="HTH_IclR"/>
    <property type="match status" value="1"/>
</dbReference>
<dbReference type="PANTHER" id="PTHR30136:SF35">
    <property type="entry name" value="HTH-TYPE TRANSCRIPTIONAL REGULATOR RV1719"/>
    <property type="match status" value="1"/>
</dbReference>
<dbReference type="PANTHER" id="PTHR30136">
    <property type="entry name" value="HELIX-TURN-HELIX TRANSCRIPTIONAL REGULATOR, ICLR FAMILY"/>
    <property type="match status" value="1"/>
</dbReference>